<dbReference type="Proteomes" id="UP000292685">
    <property type="component" value="Unassembled WGS sequence"/>
</dbReference>
<dbReference type="PANTHER" id="PTHR12110:SF41">
    <property type="entry name" value="INOSOSE DEHYDRATASE"/>
    <property type="match status" value="1"/>
</dbReference>
<evidence type="ECO:0000259" key="2">
    <source>
        <dbReference type="Pfam" id="PF01261"/>
    </source>
</evidence>
<sequence length="243" mass="26469">MTSSTLSVQLYTVRDHVAADLPQTLERLARIGFTRVEPYDFVARADELARSLTEHGLTAPTAHAPLLSTDQDAVLTAAKRLGIETVIDPYIPAEFWQDAASVRETAEKLNAAAKKAAEYGIRVGYHNHDWEISSRIEGVTALEYLAAHLDPEVVLEVDTYWAAVGGEDVLALLQRLGNRVVALHVKDGPRSKNNKEQVAVGSGSMPVDEIIAATDGLLHVVELDDFNGEIFDAVADSHAYLTK</sequence>
<gene>
    <name evidence="3" type="ORF">EV380_1494</name>
</gene>
<keyword evidence="1" id="KW-0119">Carbohydrate metabolism</keyword>
<keyword evidence="3" id="KW-0413">Isomerase</keyword>
<reference evidence="3 4" key="1">
    <citation type="submission" date="2019-02" db="EMBL/GenBank/DDBJ databases">
        <title>Sequencing the genomes of 1000 actinobacteria strains.</title>
        <authorList>
            <person name="Klenk H.-P."/>
        </authorList>
    </citation>
    <scope>NUCLEOTIDE SEQUENCE [LARGE SCALE GENOMIC DNA]</scope>
    <source>
        <strain evidence="3 4">DSM 17364</strain>
    </source>
</reference>
<dbReference type="RefSeq" id="WP_130450388.1">
    <property type="nucleotide sequence ID" value="NZ_SHLA01000001.1"/>
</dbReference>
<organism evidence="3 4">
    <name type="scientific">Zhihengliuella halotolerans</name>
    <dbReference type="NCBI Taxonomy" id="370736"/>
    <lineage>
        <taxon>Bacteria</taxon>
        <taxon>Bacillati</taxon>
        <taxon>Actinomycetota</taxon>
        <taxon>Actinomycetes</taxon>
        <taxon>Micrococcales</taxon>
        <taxon>Micrococcaceae</taxon>
        <taxon>Zhihengliuella</taxon>
    </lineage>
</organism>
<keyword evidence="4" id="KW-1185">Reference proteome</keyword>
<accession>A0A4Q8ACI9</accession>
<comment type="caution">
    <text evidence="3">The sequence shown here is derived from an EMBL/GenBank/DDBJ whole genome shotgun (WGS) entry which is preliminary data.</text>
</comment>
<dbReference type="EMBL" id="SHLA01000001">
    <property type="protein sequence ID" value="RZU61912.1"/>
    <property type="molecule type" value="Genomic_DNA"/>
</dbReference>
<proteinExistence type="predicted"/>
<name>A0A4Q8ACI9_9MICC</name>
<dbReference type="OrthoDB" id="5182842at2"/>
<dbReference type="AlphaFoldDB" id="A0A4Q8ACI9"/>
<evidence type="ECO:0000313" key="4">
    <source>
        <dbReference type="Proteomes" id="UP000292685"/>
    </source>
</evidence>
<protein>
    <submittedName>
        <fullName evidence="3">Sugar phosphate isomerase/epimerase</fullName>
    </submittedName>
</protein>
<dbReference type="InterPro" id="IPR050312">
    <property type="entry name" value="IolE/XylAMocC-like"/>
</dbReference>
<dbReference type="GO" id="GO:0016853">
    <property type="term" value="F:isomerase activity"/>
    <property type="evidence" value="ECO:0007669"/>
    <property type="project" value="UniProtKB-KW"/>
</dbReference>
<dbReference type="Gene3D" id="3.20.20.150">
    <property type="entry name" value="Divalent-metal-dependent TIM barrel enzymes"/>
    <property type="match status" value="1"/>
</dbReference>
<feature type="domain" description="Xylose isomerase-like TIM barrel" evidence="2">
    <location>
        <begin position="26"/>
        <end position="212"/>
    </location>
</feature>
<evidence type="ECO:0000256" key="1">
    <source>
        <dbReference type="ARBA" id="ARBA00023277"/>
    </source>
</evidence>
<dbReference type="InterPro" id="IPR036237">
    <property type="entry name" value="Xyl_isomerase-like_sf"/>
</dbReference>
<evidence type="ECO:0000313" key="3">
    <source>
        <dbReference type="EMBL" id="RZU61912.1"/>
    </source>
</evidence>
<dbReference type="Pfam" id="PF01261">
    <property type="entry name" value="AP_endonuc_2"/>
    <property type="match status" value="1"/>
</dbReference>
<dbReference type="SUPFAM" id="SSF51658">
    <property type="entry name" value="Xylose isomerase-like"/>
    <property type="match status" value="1"/>
</dbReference>
<dbReference type="PANTHER" id="PTHR12110">
    <property type="entry name" value="HYDROXYPYRUVATE ISOMERASE"/>
    <property type="match status" value="1"/>
</dbReference>
<dbReference type="InterPro" id="IPR013022">
    <property type="entry name" value="Xyl_isomerase-like_TIM-brl"/>
</dbReference>